<dbReference type="InterPro" id="IPR050327">
    <property type="entry name" value="Proton-linked_MCT"/>
</dbReference>
<dbReference type="Pfam" id="PF07690">
    <property type="entry name" value="MFS_1"/>
    <property type="match status" value="1"/>
</dbReference>
<evidence type="ECO:0000256" key="4">
    <source>
        <dbReference type="SAM" id="Phobius"/>
    </source>
</evidence>
<protein>
    <recommendedName>
        <fullName evidence="7">MFS transporter</fullName>
    </recommendedName>
</protein>
<evidence type="ECO:0000256" key="1">
    <source>
        <dbReference type="ARBA" id="ARBA00022692"/>
    </source>
</evidence>
<dbReference type="EMBL" id="JAHZUY010000002">
    <property type="protein sequence ID" value="MBW8268129.1"/>
    <property type="molecule type" value="Genomic_DNA"/>
</dbReference>
<evidence type="ECO:0000313" key="6">
    <source>
        <dbReference type="Proteomes" id="UP001519924"/>
    </source>
</evidence>
<accession>A0ABS7EY14</accession>
<sequence length="410" mass="40114">MTTARRTPPDRRRRLAMALAAVVALNLPLGTVYAFSVFVRPLEAALAARRAELSFVFGLSIVAFTAGMNLAPALYRLARLWLLVAGCGAVSALGMALAAGAASVAQLALGYGVLFGLGGGAAYVLLLQGVNLMLGGGRRQGLVNGFIVSLFPAGAMIGAPLFGWALGAWGLRATLGALAATLAAAGLLAALLAAAAGMTVTAPPAPAGGGAAAGQAAGGGRIFRRLWAVFFLAAAAGLTVLGQAAAMVEAYGGSKALALFAATAITGGIAAARIGGGWFADRFSAPRVMAGAHALALAGDALLLAFPGPAAAVAALAMIGMGYGLVSGSTAAAVAVYWGAAQYGRIAGRIYIAWCAAAVTLPVVAGRLFDLTGGYAGAIAIAAAGNGLGLALASRLPRRGSAGPLAGGSA</sequence>
<keyword evidence="2 4" id="KW-1133">Transmembrane helix</keyword>
<evidence type="ECO:0000256" key="2">
    <source>
        <dbReference type="ARBA" id="ARBA00022989"/>
    </source>
</evidence>
<dbReference type="RefSeq" id="WP_220115633.1">
    <property type="nucleotide sequence ID" value="NZ_JAHZUY010000002.1"/>
</dbReference>
<keyword evidence="6" id="KW-1185">Reference proteome</keyword>
<evidence type="ECO:0000313" key="5">
    <source>
        <dbReference type="EMBL" id="MBW8268129.1"/>
    </source>
</evidence>
<feature type="transmembrane region" description="Helical" evidence="4">
    <location>
        <begin position="142"/>
        <end position="167"/>
    </location>
</feature>
<dbReference type="InterPro" id="IPR011701">
    <property type="entry name" value="MFS"/>
</dbReference>
<feature type="transmembrane region" description="Helical" evidence="4">
    <location>
        <begin position="226"/>
        <end position="245"/>
    </location>
</feature>
<dbReference type="SUPFAM" id="SSF103473">
    <property type="entry name" value="MFS general substrate transporter"/>
    <property type="match status" value="1"/>
</dbReference>
<dbReference type="InterPro" id="IPR036259">
    <property type="entry name" value="MFS_trans_sf"/>
</dbReference>
<feature type="transmembrane region" description="Helical" evidence="4">
    <location>
        <begin position="108"/>
        <end position="130"/>
    </location>
</feature>
<feature type="transmembrane region" description="Helical" evidence="4">
    <location>
        <begin position="350"/>
        <end position="369"/>
    </location>
</feature>
<evidence type="ECO:0008006" key="7">
    <source>
        <dbReference type="Google" id="ProtNLM"/>
    </source>
</evidence>
<feature type="transmembrane region" description="Helical" evidence="4">
    <location>
        <begin position="375"/>
        <end position="393"/>
    </location>
</feature>
<feature type="transmembrane region" description="Helical" evidence="4">
    <location>
        <begin position="288"/>
        <end position="306"/>
    </location>
</feature>
<gene>
    <name evidence="5" type="ORF">K1J50_01370</name>
</gene>
<comment type="caution">
    <text evidence="5">The sequence shown here is derived from an EMBL/GenBank/DDBJ whole genome shotgun (WGS) entry which is preliminary data.</text>
</comment>
<name>A0ABS7EY14_9PROT</name>
<dbReference type="PANTHER" id="PTHR11360">
    <property type="entry name" value="MONOCARBOXYLATE TRANSPORTER"/>
    <property type="match status" value="1"/>
</dbReference>
<dbReference type="Gene3D" id="1.20.1250.20">
    <property type="entry name" value="MFS general substrate transporter like domains"/>
    <property type="match status" value="1"/>
</dbReference>
<organism evidence="5 6">
    <name type="scientific">Caldovatus aquaticus</name>
    <dbReference type="NCBI Taxonomy" id="2865671"/>
    <lineage>
        <taxon>Bacteria</taxon>
        <taxon>Pseudomonadati</taxon>
        <taxon>Pseudomonadota</taxon>
        <taxon>Alphaproteobacteria</taxon>
        <taxon>Acetobacterales</taxon>
        <taxon>Roseomonadaceae</taxon>
        <taxon>Caldovatus</taxon>
    </lineage>
</organism>
<feature type="transmembrane region" description="Helical" evidence="4">
    <location>
        <begin position="173"/>
        <end position="194"/>
    </location>
</feature>
<reference evidence="5 6" key="1">
    <citation type="submission" date="2021-08" db="EMBL/GenBank/DDBJ databases">
        <title>Caldovatus sediminis gen. nov., sp. nov., a moderately thermophilic bacterium isolated from a hot spring.</title>
        <authorList>
            <person name="Hu C.-J."/>
            <person name="Li W.-J."/>
            <person name="Xian W.-D."/>
        </authorList>
    </citation>
    <scope>NUCLEOTIDE SEQUENCE [LARGE SCALE GENOMIC DNA]</scope>
    <source>
        <strain evidence="5 6">SYSU G05006</strain>
    </source>
</reference>
<proteinExistence type="predicted"/>
<keyword evidence="3 4" id="KW-0472">Membrane</keyword>
<feature type="transmembrane region" description="Helical" evidence="4">
    <location>
        <begin position="80"/>
        <end position="102"/>
    </location>
</feature>
<feature type="transmembrane region" description="Helical" evidence="4">
    <location>
        <begin position="257"/>
        <end position="276"/>
    </location>
</feature>
<feature type="transmembrane region" description="Helical" evidence="4">
    <location>
        <begin position="53"/>
        <end position="73"/>
    </location>
</feature>
<feature type="transmembrane region" description="Helical" evidence="4">
    <location>
        <begin position="312"/>
        <end position="338"/>
    </location>
</feature>
<evidence type="ECO:0000256" key="3">
    <source>
        <dbReference type="ARBA" id="ARBA00023136"/>
    </source>
</evidence>
<keyword evidence="1 4" id="KW-0812">Transmembrane</keyword>
<dbReference type="Proteomes" id="UP001519924">
    <property type="component" value="Unassembled WGS sequence"/>
</dbReference>